<dbReference type="GO" id="GO:0005737">
    <property type="term" value="C:cytoplasm"/>
    <property type="evidence" value="ECO:0007669"/>
    <property type="project" value="UniProtKB-ARBA"/>
</dbReference>
<dbReference type="NCBIfam" id="TIGR01023">
    <property type="entry name" value="rpmG_bact"/>
    <property type="match status" value="1"/>
</dbReference>
<dbReference type="NCBIfam" id="NF001764">
    <property type="entry name" value="PRK00504.1"/>
    <property type="match status" value="1"/>
</dbReference>
<accession>A0A518CXF6</accession>
<dbReference type="RefSeq" id="WP_145184443.1">
    <property type="nucleotide sequence ID" value="NZ_CP036290.1"/>
</dbReference>
<evidence type="ECO:0000313" key="7">
    <source>
        <dbReference type="Proteomes" id="UP000319342"/>
    </source>
</evidence>
<dbReference type="InterPro" id="IPR038584">
    <property type="entry name" value="Ribosomal_bL33_sf"/>
</dbReference>
<dbReference type="GO" id="GO:0005840">
    <property type="term" value="C:ribosome"/>
    <property type="evidence" value="ECO:0007669"/>
    <property type="project" value="UniProtKB-KW"/>
</dbReference>
<evidence type="ECO:0000256" key="2">
    <source>
        <dbReference type="ARBA" id="ARBA00022980"/>
    </source>
</evidence>
<proteinExistence type="inferred from homology"/>
<gene>
    <name evidence="5 6" type="primary">rpmG</name>
    <name evidence="6" type="ORF">Pla163_10010</name>
</gene>
<organism evidence="6 7">
    <name type="scientific">Rohdeia mirabilis</name>
    <dbReference type="NCBI Taxonomy" id="2528008"/>
    <lineage>
        <taxon>Bacteria</taxon>
        <taxon>Pseudomonadati</taxon>
        <taxon>Planctomycetota</taxon>
        <taxon>Planctomycetia</taxon>
        <taxon>Planctomycetia incertae sedis</taxon>
        <taxon>Rohdeia</taxon>
    </lineage>
</organism>
<keyword evidence="3 5" id="KW-0687">Ribonucleoprotein</keyword>
<protein>
    <recommendedName>
        <fullName evidence="4 5">Large ribosomal subunit protein bL33</fullName>
    </recommendedName>
</protein>
<dbReference type="Pfam" id="PF00471">
    <property type="entry name" value="Ribosomal_L33"/>
    <property type="match status" value="1"/>
</dbReference>
<dbReference type="AlphaFoldDB" id="A0A518CXF6"/>
<dbReference type="InterPro" id="IPR001705">
    <property type="entry name" value="Ribosomal_bL33"/>
</dbReference>
<dbReference type="GO" id="GO:0003735">
    <property type="term" value="F:structural constituent of ribosome"/>
    <property type="evidence" value="ECO:0007669"/>
    <property type="project" value="InterPro"/>
</dbReference>
<dbReference type="Gene3D" id="2.20.28.120">
    <property type="entry name" value="Ribosomal protein L33"/>
    <property type="match status" value="1"/>
</dbReference>
<dbReference type="GO" id="GO:0006412">
    <property type="term" value="P:translation"/>
    <property type="evidence" value="ECO:0007669"/>
    <property type="project" value="UniProtKB-UniRule"/>
</dbReference>
<evidence type="ECO:0000313" key="6">
    <source>
        <dbReference type="EMBL" id="QDU83900.1"/>
    </source>
</evidence>
<dbReference type="SUPFAM" id="SSF57829">
    <property type="entry name" value="Zn-binding ribosomal proteins"/>
    <property type="match status" value="1"/>
</dbReference>
<dbReference type="OrthoDB" id="197660at2"/>
<dbReference type="InterPro" id="IPR011332">
    <property type="entry name" value="Ribosomal_zn-bd"/>
</dbReference>
<keyword evidence="7" id="KW-1185">Reference proteome</keyword>
<dbReference type="HAMAP" id="MF_00294">
    <property type="entry name" value="Ribosomal_bL33"/>
    <property type="match status" value="1"/>
</dbReference>
<evidence type="ECO:0000256" key="4">
    <source>
        <dbReference type="ARBA" id="ARBA00035176"/>
    </source>
</evidence>
<dbReference type="GO" id="GO:1990904">
    <property type="term" value="C:ribonucleoprotein complex"/>
    <property type="evidence" value="ECO:0007669"/>
    <property type="project" value="UniProtKB-KW"/>
</dbReference>
<sequence>MKIKERYIWLVCTKCSSRNYTTHKRQKAAYKLEKKKFCRFCREHTSHKERKL</sequence>
<comment type="similarity">
    <text evidence="1 5">Belongs to the bacterial ribosomal protein bL33 family.</text>
</comment>
<reference evidence="6 7" key="1">
    <citation type="submission" date="2019-02" db="EMBL/GenBank/DDBJ databases">
        <title>Deep-cultivation of Planctomycetes and their phenomic and genomic characterization uncovers novel biology.</title>
        <authorList>
            <person name="Wiegand S."/>
            <person name="Jogler M."/>
            <person name="Boedeker C."/>
            <person name="Pinto D."/>
            <person name="Vollmers J."/>
            <person name="Rivas-Marin E."/>
            <person name="Kohn T."/>
            <person name="Peeters S.H."/>
            <person name="Heuer A."/>
            <person name="Rast P."/>
            <person name="Oberbeckmann S."/>
            <person name="Bunk B."/>
            <person name="Jeske O."/>
            <person name="Meyerdierks A."/>
            <person name="Storesund J.E."/>
            <person name="Kallscheuer N."/>
            <person name="Luecker S."/>
            <person name="Lage O.M."/>
            <person name="Pohl T."/>
            <person name="Merkel B.J."/>
            <person name="Hornburger P."/>
            <person name="Mueller R.-W."/>
            <person name="Bruemmer F."/>
            <person name="Labrenz M."/>
            <person name="Spormann A.M."/>
            <person name="Op den Camp H."/>
            <person name="Overmann J."/>
            <person name="Amann R."/>
            <person name="Jetten M.S.M."/>
            <person name="Mascher T."/>
            <person name="Medema M.H."/>
            <person name="Devos D.P."/>
            <person name="Kaster A.-K."/>
            <person name="Ovreas L."/>
            <person name="Rohde M."/>
            <person name="Galperin M.Y."/>
            <person name="Jogler C."/>
        </authorList>
    </citation>
    <scope>NUCLEOTIDE SEQUENCE [LARGE SCALE GENOMIC DNA]</scope>
    <source>
        <strain evidence="6 7">Pla163</strain>
    </source>
</reference>
<dbReference type="EMBL" id="CP036290">
    <property type="protein sequence ID" value="QDU83900.1"/>
    <property type="molecule type" value="Genomic_DNA"/>
</dbReference>
<keyword evidence="2 5" id="KW-0689">Ribosomal protein</keyword>
<evidence type="ECO:0000256" key="5">
    <source>
        <dbReference type="HAMAP-Rule" id="MF_00294"/>
    </source>
</evidence>
<name>A0A518CXF6_9BACT</name>
<evidence type="ECO:0000256" key="3">
    <source>
        <dbReference type="ARBA" id="ARBA00023274"/>
    </source>
</evidence>
<evidence type="ECO:0000256" key="1">
    <source>
        <dbReference type="ARBA" id="ARBA00007596"/>
    </source>
</evidence>
<dbReference type="Proteomes" id="UP000319342">
    <property type="component" value="Chromosome"/>
</dbReference>